<protein>
    <submittedName>
        <fullName evidence="1">DUF924 family protein</fullName>
    </submittedName>
</protein>
<dbReference type="RefSeq" id="WP_282218688.1">
    <property type="nucleotide sequence ID" value="NZ_CP118246.1"/>
</dbReference>
<name>A0ABY7YLZ8_9HYPH</name>
<dbReference type="InterPro" id="IPR010323">
    <property type="entry name" value="DUF924"/>
</dbReference>
<dbReference type="EMBL" id="CP118246">
    <property type="protein sequence ID" value="WDR02283.1"/>
    <property type="molecule type" value="Genomic_DNA"/>
</dbReference>
<dbReference type="Gene3D" id="1.20.58.320">
    <property type="entry name" value="TPR-like"/>
    <property type="match status" value="1"/>
</dbReference>
<proteinExistence type="predicted"/>
<gene>
    <name evidence="1" type="ORF">PSQ19_16870</name>
</gene>
<keyword evidence="2" id="KW-1185">Reference proteome</keyword>
<dbReference type="InterPro" id="IPR011990">
    <property type="entry name" value="TPR-like_helical_dom_sf"/>
</dbReference>
<dbReference type="SUPFAM" id="SSF48452">
    <property type="entry name" value="TPR-like"/>
    <property type="match status" value="1"/>
</dbReference>
<evidence type="ECO:0000313" key="2">
    <source>
        <dbReference type="Proteomes" id="UP001220530"/>
    </source>
</evidence>
<dbReference type="Pfam" id="PF06041">
    <property type="entry name" value="DUF924"/>
    <property type="match status" value="1"/>
</dbReference>
<evidence type="ECO:0000313" key="1">
    <source>
        <dbReference type="EMBL" id="WDR02283.1"/>
    </source>
</evidence>
<dbReference type="Proteomes" id="UP001220530">
    <property type="component" value="Chromosome"/>
</dbReference>
<sequence>MTQPSDVIDFWFVEHGPEQWFSGGEEFDRACATRLGSAHEQASRGELYHWRDSLDGRRAEIILLDQALPPGSIAAHPKRSRRI</sequence>
<organism evidence="1 2">
    <name type="scientific">Devosia algicola</name>
    <dbReference type="NCBI Taxonomy" id="3026418"/>
    <lineage>
        <taxon>Bacteria</taxon>
        <taxon>Pseudomonadati</taxon>
        <taxon>Pseudomonadota</taxon>
        <taxon>Alphaproteobacteria</taxon>
        <taxon>Hyphomicrobiales</taxon>
        <taxon>Devosiaceae</taxon>
        <taxon>Devosia</taxon>
    </lineage>
</organism>
<reference evidence="1 2" key="1">
    <citation type="submission" date="2023-02" db="EMBL/GenBank/DDBJ databases">
        <title>Devosia algicola sp. nov., isolated from the phycosphere of marine algae.</title>
        <authorList>
            <person name="Kim J.M."/>
            <person name="Lee J.K."/>
            <person name="Choi B.J."/>
            <person name="Bayburt H."/>
            <person name="Jeon C.O."/>
        </authorList>
    </citation>
    <scope>NUCLEOTIDE SEQUENCE [LARGE SCALE GENOMIC DNA]</scope>
    <source>
        <strain evidence="1 2">G20-9</strain>
    </source>
</reference>
<accession>A0ABY7YLZ8</accession>